<dbReference type="Proteomes" id="UP000632377">
    <property type="component" value="Unassembled WGS sequence"/>
</dbReference>
<evidence type="ECO:0000313" key="2">
    <source>
        <dbReference type="Proteomes" id="UP000632377"/>
    </source>
</evidence>
<accession>A0ABS1TA95</accession>
<reference evidence="1 2" key="1">
    <citation type="submission" date="2021-01" db="EMBL/GenBank/DDBJ databases">
        <title>Genome public.</title>
        <authorList>
            <person name="Liu C."/>
            <person name="Sun Q."/>
        </authorList>
    </citation>
    <scope>NUCLEOTIDE SEQUENCE [LARGE SCALE GENOMIC DNA]</scope>
    <source>
        <strain evidence="1 2">YIM B02515</strain>
    </source>
</reference>
<dbReference type="InterPro" id="IPR027417">
    <property type="entry name" value="P-loop_NTPase"/>
</dbReference>
<comment type="caution">
    <text evidence="1">The sequence shown here is derived from an EMBL/GenBank/DDBJ whole genome shotgun (WGS) entry which is preliminary data.</text>
</comment>
<keyword evidence="2" id="KW-1185">Reference proteome</keyword>
<dbReference type="RefSeq" id="WP_202748880.1">
    <property type="nucleotide sequence ID" value="NZ_JAESWC010000004.1"/>
</dbReference>
<dbReference type="EMBL" id="JAESWC010000004">
    <property type="protein sequence ID" value="MBL4936191.1"/>
    <property type="molecule type" value="Genomic_DNA"/>
</dbReference>
<name>A0ABS1TA95_9CLOT</name>
<organism evidence="1 2">
    <name type="scientific">Clostridium rhizosphaerae</name>
    <dbReference type="NCBI Taxonomy" id="2803861"/>
    <lineage>
        <taxon>Bacteria</taxon>
        <taxon>Bacillati</taxon>
        <taxon>Bacillota</taxon>
        <taxon>Clostridia</taxon>
        <taxon>Eubacteriales</taxon>
        <taxon>Clostridiaceae</taxon>
        <taxon>Clostridium</taxon>
    </lineage>
</organism>
<dbReference type="Gene3D" id="3.40.50.300">
    <property type="entry name" value="P-loop containing nucleotide triphosphate hydrolases"/>
    <property type="match status" value="1"/>
</dbReference>
<protein>
    <submittedName>
        <fullName evidence="1">PRK06851 family protein</fullName>
    </submittedName>
</protein>
<evidence type="ECO:0000313" key="1">
    <source>
        <dbReference type="EMBL" id="MBL4936191.1"/>
    </source>
</evidence>
<gene>
    <name evidence="1" type="ORF">JK636_10515</name>
</gene>
<sequence length="368" mass="41550">MNGKTVDLFPGGNTSKGFYSFYRYILGQEEARRIICIKGGPGTGKSSLMKKIGAYFNEKGYDIEYHHCSSDNNSLDGVVIKGLNIAILDGTAPHVVDPVNPGAVDEILNMGDCWNEEGFKKYRKNIIDTNKEIGKTFKRAYRFFAAAKAVHDDLSNYNSEALNPAKLNKLKEELKDKIFTTPIGGYGTERHLFATAFTPAGIVTFVEGIVSGYEKVYVLNGGPGTGKSDVLDFISKEALKRGLDVQFFHDPLIPERIEHIFIPELNTALITSNEINKIKFEGNQIYMDNLLNSYSISKNREEIKFDMEMFYELLNKGLKTIASAKALHDHLETYFIPNMDFDKINKVTEKVISKLLKYEEEYLKEKQL</sequence>
<dbReference type="SUPFAM" id="SSF52540">
    <property type="entry name" value="P-loop containing nucleoside triphosphate hydrolases"/>
    <property type="match status" value="1"/>
</dbReference>
<proteinExistence type="predicted"/>